<comment type="caution">
    <text evidence="1">The sequence shown here is derived from an EMBL/GenBank/DDBJ whole genome shotgun (WGS) entry which is preliminary data.</text>
</comment>
<name>A0A2M7TW75_9BACT</name>
<reference evidence="2" key="1">
    <citation type="submission" date="2017-09" db="EMBL/GenBank/DDBJ databases">
        <title>Depth-based differentiation of microbial function through sediment-hosted aquifers and enrichment of novel symbionts in the deep terrestrial subsurface.</title>
        <authorList>
            <person name="Probst A.J."/>
            <person name="Ladd B."/>
            <person name="Jarett J.K."/>
            <person name="Geller-Mcgrath D.E."/>
            <person name="Sieber C.M.K."/>
            <person name="Emerson J.B."/>
            <person name="Anantharaman K."/>
            <person name="Thomas B.C."/>
            <person name="Malmstrom R."/>
            <person name="Stieglmeier M."/>
            <person name="Klingl A."/>
            <person name="Woyke T."/>
            <person name="Ryan C.M."/>
            <person name="Banfield J.F."/>
        </authorList>
    </citation>
    <scope>NUCLEOTIDE SEQUENCE [LARGE SCALE GENOMIC DNA]</scope>
</reference>
<accession>A0A2M7TW75</accession>
<dbReference type="Proteomes" id="UP000228503">
    <property type="component" value="Unassembled WGS sequence"/>
</dbReference>
<evidence type="ECO:0000313" key="1">
    <source>
        <dbReference type="EMBL" id="PIZ61862.1"/>
    </source>
</evidence>
<dbReference type="AlphaFoldDB" id="A0A2M7TW75"/>
<gene>
    <name evidence="1" type="ORF">COY16_05810</name>
</gene>
<protein>
    <submittedName>
        <fullName evidence="1">Uncharacterized protein</fullName>
    </submittedName>
</protein>
<proteinExistence type="predicted"/>
<organism evidence="1 2">
    <name type="scientific">Candidatus Roizmanbacteria bacterium CG_4_10_14_0_2_um_filter_39_13</name>
    <dbReference type="NCBI Taxonomy" id="1974825"/>
    <lineage>
        <taxon>Bacteria</taxon>
        <taxon>Candidatus Roizmaniibacteriota</taxon>
    </lineage>
</organism>
<evidence type="ECO:0000313" key="2">
    <source>
        <dbReference type="Proteomes" id="UP000228503"/>
    </source>
</evidence>
<sequence>MNKQFYSHLIDVTVIQIELSNLDLEPHEHRELITLVHTTIHHGVIEKILSELNENDKKTFLTNLSHDHHDNIWAHLHDVVENIEEKIKITSSAILEELQRDLNEVKNSV</sequence>
<dbReference type="EMBL" id="PFOB01000073">
    <property type="protein sequence ID" value="PIZ61862.1"/>
    <property type="molecule type" value="Genomic_DNA"/>
</dbReference>